<evidence type="ECO:0000313" key="2">
    <source>
        <dbReference type="Proteomes" id="UP001239111"/>
    </source>
</evidence>
<reference evidence="1" key="1">
    <citation type="submission" date="2023-04" db="EMBL/GenBank/DDBJ databases">
        <title>A chromosome-level genome assembly of the parasitoid wasp Eretmocerus hayati.</title>
        <authorList>
            <person name="Zhong Y."/>
            <person name="Liu S."/>
            <person name="Liu Y."/>
        </authorList>
    </citation>
    <scope>NUCLEOTIDE SEQUENCE</scope>
    <source>
        <strain evidence="1">ZJU_SS_LIU_2023</strain>
    </source>
</reference>
<gene>
    <name evidence="1" type="ORF">QAD02_010108</name>
</gene>
<protein>
    <submittedName>
        <fullName evidence="1">Uncharacterized protein</fullName>
    </submittedName>
</protein>
<accession>A0ACC2NFT1</accession>
<name>A0ACC2NFT1_9HYME</name>
<comment type="caution">
    <text evidence="1">The sequence shown here is derived from an EMBL/GenBank/DDBJ whole genome shotgun (WGS) entry which is preliminary data.</text>
</comment>
<sequence>MLLPKKWEVTQMKLDELNYVWTLNGVTPQRAPEICFNSHEFSSSQNSHQKWKLTVCSSTHDSQTVYKRQNGFLYQEFTFKKSQHNLNDDNELIISLKASLEYRNTRNFSSNECVITSPTARAKIQSQYKDQYLDFKRDHDLVLGTKSGQDITTSNSLLSVWSYVWQDRSFFERKLGPISFKEFDFEVVNETLHFLYNGEAPKMAKMAKELFVVAKKFQLKDLKKLAEEEICSKLYLDMDDIVKNLAFAHKNEAFSVKSRIINYVASQSVQFFDNFSSRLLKESHPELIQDILNVRAGLQVE</sequence>
<dbReference type="EMBL" id="CM056744">
    <property type="protein sequence ID" value="KAJ8668445.1"/>
    <property type="molecule type" value="Genomic_DNA"/>
</dbReference>
<keyword evidence="2" id="KW-1185">Reference proteome</keyword>
<proteinExistence type="predicted"/>
<dbReference type="Proteomes" id="UP001239111">
    <property type="component" value="Chromosome 4"/>
</dbReference>
<evidence type="ECO:0000313" key="1">
    <source>
        <dbReference type="EMBL" id="KAJ8668445.1"/>
    </source>
</evidence>
<organism evidence="1 2">
    <name type="scientific">Eretmocerus hayati</name>
    <dbReference type="NCBI Taxonomy" id="131215"/>
    <lineage>
        <taxon>Eukaryota</taxon>
        <taxon>Metazoa</taxon>
        <taxon>Ecdysozoa</taxon>
        <taxon>Arthropoda</taxon>
        <taxon>Hexapoda</taxon>
        <taxon>Insecta</taxon>
        <taxon>Pterygota</taxon>
        <taxon>Neoptera</taxon>
        <taxon>Endopterygota</taxon>
        <taxon>Hymenoptera</taxon>
        <taxon>Apocrita</taxon>
        <taxon>Proctotrupomorpha</taxon>
        <taxon>Chalcidoidea</taxon>
        <taxon>Aphelinidae</taxon>
        <taxon>Aphelininae</taxon>
        <taxon>Eretmocerus</taxon>
    </lineage>
</organism>